<evidence type="ECO:0000313" key="2">
    <source>
        <dbReference type="Proteomes" id="UP000886998"/>
    </source>
</evidence>
<gene>
    <name evidence="1" type="ORF">TNIN_186971</name>
</gene>
<proteinExistence type="predicted"/>
<dbReference type="EMBL" id="BMAV01026186">
    <property type="protein sequence ID" value="GFS48138.1"/>
    <property type="molecule type" value="Genomic_DNA"/>
</dbReference>
<protein>
    <submittedName>
        <fullName evidence="1">Uncharacterized protein</fullName>
    </submittedName>
</protein>
<accession>A0A8X6ILH2</accession>
<organism evidence="1 2">
    <name type="scientific">Trichonephila inaurata madagascariensis</name>
    <dbReference type="NCBI Taxonomy" id="2747483"/>
    <lineage>
        <taxon>Eukaryota</taxon>
        <taxon>Metazoa</taxon>
        <taxon>Ecdysozoa</taxon>
        <taxon>Arthropoda</taxon>
        <taxon>Chelicerata</taxon>
        <taxon>Arachnida</taxon>
        <taxon>Araneae</taxon>
        <taxon>Araneomorphae</taxon>
        <taxon>Entelegynae</taxon>
        <taxon>Araneoidea</taxon>
        <taxon>Nephilidae</taxon>
        <taxon>Trichonephila</taxon>
        <taxon>Trichonephila inaurata</taxon>
    </lineage>
</organism>
<evidence type="ECO:0000313" key="1">
    <source>
        <dbReference type="EMBL" id="GFS48138.1"/>
    </source>
</evidence>
<dbReference type="GO" id="GO:0003676">
    <property type="term" value="F:nucleic acid binding"/>
    <property type="evidence" value="ECO:0007669"/>
    <property type="project" value="InterPro"/>
</dbReference>
<sequence length="102" mass="11848">MDENARSHKTGQMDEYLETEVIQKREYSARSPILNNSKHFWKYLGRAIDAPHFLPRTVSDLTSTAVEEEYHTRERNFMSPLASPKMVDCMILLALKQLDAHP</sequence>
<keyword evidence="2" id="KW-1185">Reference proteome</keyword>
<comment type="caution">
    <text evidence="1">The sequence shown here is derived from an EMBL/GenBank/DDBJ whole genome shotgun (WGS) entry which is preliminary data.</text>
</comment>
<name>A0A8X6ILH2_9ARAC</name>
<dbReference type="InterPro" id="IPR036397">
    <property type="entry name" value="RNaseH_sf"/>
</dbReference>
<dbReference type="Gene3D" id="3.30.420.10">
    <property type="entry name" value="Ribonuclease H-like superfamily/Ribonuclease H"/>
    <property type="match status" value="1"/>
</dbReference>
<dbReference type="OrthoDB" id="4843387at2759"/>
<dbReference type="AlphaFoldDB" id="A0A8X6ILH2"/>
<reference evidence="1" key="1">
    <citation type="submission" date="2020-08" db="EMBL/GenBank/DDBJ databases">
        <title>Multicomponent nature underlies the extraordinary mechanical properties of spider dragline silk.</title>
        <authorList>
            <person name="Kono N."/>
            <person name="Nakamura H."/>
            <person name="Mori M."/>
            <person name="Yoshida Y."/>
            <person name="Ohtoshi R."/>
            <person name="Malay A.D."/>
            <person name="Moran D.A.P."/>
            <person name="Tomita M."/>
            <person name="Numata K."/>
            <person name="Arakawa K."/>
        </authorList>
    </citation>
    <scope>NUCLEOTIDE SEQUENCE</scope>
</reference>
<dbReference type="Proteomes" id="UP000886998">
    <property type="component" value="Unassembled WGS sequence"/>
</dbReference>